<dbReference type="Gene3D" id="3.40.50.720">
    <property type="entry name" value="NAD(P)-binding Rossmann-like Domain"/>
    <property type="match status" value="1"/>
</dbReference>
<evidence type="ECO:0000256" key="1">
    <source>
        <dbReference type="ARBA" id="ARBA00006484"/>
    </source>
</evidence>
<proteinExistence type="inferred from homology"/>
<comment type="caution">
    <text evidence="2">The sequence shown here is derived from an EMBL/GenBank/DDBJ whole genome shotgun (WGS) entry which is preliminary data.</text>
</comment>
<evidence type="ECO:0000313" key="2">
    <source>
        <dbReference type="EMBL" id="EBA09601.1"/>
    </source>
</evidence>
<dbReference type="Pfam" id="PF13561">
    <property type="entry name" value="adh_short_C2"/>
    <property type="match status" value="1"/>
</dbReference>
<protein>
    <submittedName>
        <fullName evidence="2">Hypothetical oxidoreductase, short chaindehydrogenase/reductase family protein</fullName>
    </submittedName>
</protein>
<dbReference type="RefSeq" id="WP_005855679.1">
    <property type="nucleotide sequence ID" value="NZ_AAYA01000002.1"/>
</dbReference>
<name>A3JYP8_SAGS3</name>
<comment type="similarity">
    <text evidence="1">Belongs to the short-chain dehydrogenases/reductases (SDR) family.</text>
</comment>
<dbReference type="AlphaFoldDB" id="A3JYP8"/>
<dbReference type="PROSITE" id="PS00061">
    <property type="entry name" value="ADH_SHORT"/>
    <property type="match status" value="1"/>
</dbReference>
<sequence>MPTAIVTGAARGIGRGIADRLVADGWQVAALDLSFEGDVAGRPVVCDVSDEASVAAAFADLSDMLSGGLDLLVNNAGVASPVSGPVEDLSLDGWNRWIGVNLTGTFLMVRAAVPFLRQARGSVVNLSSTRARMAEPDTEAYCASKGGVEGLTQALAVSLGPEVRVNAIAPGWIVTDGWDELRPEDHAQHPAGRAGRVGDIADSVVWLAGAGFVTGQVVTVDGGMTRKMIYAE</sequence>
<organism evidence="2 3">
    <name type="scientific">Sagittula stellata (strain ATCC 700073 / DSM 11524 / E-37)</name>
    <dbReference type="NCBI Taxonomy" id="388399"/>
    <lineage>
        <taxon>Bacteria</taxon>
        <taxon>Pseudomonadati</taxon>
        <taxon>Pseudomonadota</taxon>
        <taxon>Alphaproteobacteria</taxon>
        <taxon>Rhodobacterales</taxon>
        <taxon>Roseobacteraceae</taxon>
        <taxon>Sagittula</taxon>
    </lineage>
</organism>
<keyword evidence="3" id="KW-1185">Reference proteome</keyword>
<evidence type="ECO:0000313" key="3">
    <source>
        <dbReference type="Proteomes" id="UP000005713"/>
    </source>
</evidence>
<dbReference type="InterPro" id="IPR036291">
    <property type="entry name" value="NAD(P)-bd_dom_sf"/>
</dbReference>
<dbReference type="eggNOG" id="COG1028">
    <property type="taxonomic scope" value="Bacteria"/>
</dbReference>
<dbReference type="GO" id="GO:0030497">
    <property type="term" value="P:fatty acid elongation"/>
    <property type="evidence" value="ECO:0007669"/>
    <property type="project" value="TreeGrafter"/>
</dbReference>
<dbReference type="GO" id="GO:0016616">
    <property type="term" value="F:oxidoreductase activity, acting on the CH-OH group of donors, NAD or NADP as acceptor"/>
    <property type="evidence" value="ECO:0007669"/>
    <property type="project" value="TreeGrafter"/>
</dbReference>
<dbReference type="PRINTS" id="PR00081">
    <property type="entry name" value="GDHRDH"/>
</dbReference>
<dbReference type="PANTHER" id="PTHR42760:SF40">
    <property type="entry name" value="3-OXOACYL-[ACYL-CARRIER-PROTEIN] REDUCTASE, CHLOROPLASTIC"/>
    <property type="match status" value="1"/>
</dbReference>
<dbReference type="FunFam" id="3.40.50.720:FF:000084">
    <property type="entry name" value="Short-chain dehydrogenase reductase"/>
    <property type="match status" value="1"/>
</dbReference>
<dbReference type="EMBL" id="AAYA01000002">
    <property type="protein sequence ID" value="EBA09601.1"/>
    <property type="molecule type" value="Genomic_DNA"/>
</dbReference>
<dbReference type="PRINTS" id="PR00080">
    <property type="entry name" value="SDRFAMILY"/>
</dbReference>
<gene>
    <name evidence="2" type="ORF">SSE37_07333</name>
</gene>
<accession>A3JYP8</accession>
<dbReference type="PANTHER" id="PTHR42760">
    <property type="entry name" value="SHORT-CHAIN DEHYDROGENASES/REDUCTASES FAMILY MEMBER"/>
    <property type="match status" value="1"/>
</dbReference>
<reference evidence="2 3" key="1">
    <citation type="submission" date="2006-06" db="EMBL/GenBank/DDBJ databases">
        <authorList>
            <person name="Moran M.A."/>
            <person name="Ferriera S."/>
            <person name="Johnson J."/>
            <person name="Kravitz S."/>
            <person name="Beeson K."/>
            <person name="Sutton G."/>
            <person name="Rogers Y.-H."/>
            <person name="Friedman R."/>
            <person name="Frazier M."/>
            <person name="Venter J.C."/>
        </authorList>
    </citation>
    <scope>NUCLEOTIDE SEQUENCE [LARGE SCALE GENOMIC DNA]</scope>
    <source>
        <strain evidence="2 3">E-37</strain>
    </source>
</reference>
<dbReference type="InterPro" id="IPR020904">
    <property type="entry name" value="Sc_DH/Rdtase_CS"/>
</dbReference>
<dbReference type="InterPro" id="IPR002347">
    <property type="entry name" value="SDR_fam"/>
</dbReference>
<dbReference type="SUPFAM" id="SSF51735">
    <property type="entry name" value="NAD(P)-binding Rossmann-fold domains"/>
    <property type="match status" value="1"/>
</dbReference>
<dbReference type="Proteomes" id="UP000005713">
    <property type="component" value="Unassembled WGS sequence"/>
</dbReference>